<organism evidence="1 2">
    <name type="scientific">Candidatus Coprosoma intestinipullorum</name>
    <dbReference type="NCBI Taxonomy" id="2840752"/>
    <lineage>
        <taxon>Bacteria</taxon>
        <taxon>Bacillati</taxon>
        <taxon>Bacillota</taxon>
        <taxon>Bacillota incertae sedis</taxon>
        <taxon>Candidatus Coprosoma</taxon>
    </lineage>
</organism>
<dbReference type="AlphaFoldDB" id="A0A9D1CXT9"/>
<reference evidence="1" key="2">
    <citation type="journal article" date="2021" name="PeerJ">
        <title>Extensive microbial diversity within the chicken gut microbiome revealed by metagenomics and culture.</title>
        <authorList>
            <person name="Gilroy R."/>
            <person name="Ravi A."/>
            <person name="Getino M."/>
            <person name="Pursley I."/>
            <person name="Horton D.L."/>
            <person name="Alikhan N.F."/>
            <person name="Baker D."/>
            <person name="Gharbi K."/>
            <person name="Hall N."/>
            <person name="Watson M."/>
            <person name="Adriaenssens E.M."/>
            <person name="Foster-Nyarko E."/>
            <person name="Jarju S."/>
            <person name="Secka A."/>
            <person name="Antonio M."/>
            <person name="Oren A."/>
            <person name="Chaudhuri R.R."/>
            <person name="La Ragione R."/>
            <person name="Hildebrand F."/>
            <person name="Pallen M.J."/>
        </authorList>
    </citation>
    <scope>NUCLEOTIDE SEQUENCE</scope>
    <source>
        <strain evidence="1">CHK147-3167</strain>
    </source>
</reference>
<proteinExistence type="predicted"/>
<evidence type="ECO:0000313" key="1">
    <source>
        <dbReference type="EMBL" id="HIQ90032.1"/>
    </source>
</evidence>
<evidence type="ECO:0000313" key="2">
    <source>
        <dbReference type="Proteomes" id="UP000886786"/>
    </source>
</evidence>
<dbReference type="EMBL" id="DVFV01000004">
    <property type="protein sequence ID" value="HIQ90032.1"/>
    <property type="molecule type" value="Genomic_DNA"/>
</dbReference>
<comment type="caution">
    <text evidence="1">The sequence shown here is derived from an EMBL/GenBank/DDBJ whole genome shotgun (WGS) entry which is preliminary data.</text>
</comment>
<protein>
    <submittedName>
        <fullName evidence="1">Uncharacterized protein</fullName>
    </submittedName>
</protein>
<name>A0A9D1CXT9_9FIRM</name>
<reference evidence="1" key="1">
    <citation type="submission" date="2020-10" db="EMBL/GenBank/DDBJ databases">
        <authorList>
            <person name="Gilroy R."/>
        </authorList>
    </citation>
    <scope>NUCLEOTIDE SEQUENCE</scope>
    <source>
        <strain evidence="1">CHK147-3167</strain>
    </source>
</reference>
<sequence>MKNILTVKPNSELATVLKGHEQGDKIETRDLIIKVESIKHTTNVK</sequence>
<gene>
    <name evidence="1" type="ORF">IAB27_00165</name>
</gene>
<dbReference type="Proteomes" id="UP000886786">
    <property type="component" value="Unassembled WGS sequence"/>
</dbReference>
<accession>A0A9D1CXT9</accession>